<gene>
    <name evidence="1" type="ORF">BpHYR1_010467</name>
</gene>
<accession>A0A3M7T0N8</accession>
<dbReference type="AlphaFoldDB" id="A0A3M7T0N8"/>
<organism evidence="1 2">
    <name type="scientific">Brachionus plicatilis</name>
    <name type="common">Marine rotifer</name>
    <name type="synonym">Brachionus muelleri</name>
    <dbReference type="NCBI Taxonomy" id="10195"/>
    <lineage>
        <taxon>Eukaryota</taxon>
        <taxon>Metazoa</taxon>
        <taxon>Spiralia</taxon>
        <taxon>Gnathifera</taxon>
        <taxon>Rotifera</taxon>
        <taxon>Eurotatoria</taxon>
        <taxon>Monogononta</taxon>
        <taxon>Pseudotrocha</taxon>
        <taxon>Ploima</taxon>
        <taxon>Brachionidae</taxon>
        <taxon>Brachionus</taxon>
    </lineage>
</organism>
<protein>
    <submittedName>
        <fullName evidence="1">Uncharacterized protein</fullName>
    </submittedName>
</protein>
<comment type="caution">
    <text evidence="1">The sequence shown here is derived from an EMBL/GenBank/DDBJ whole genome shotgun (WGS) entry which is preliminary data.</text>
</comment>
<keyword evidence="2" id="KW-1185">Reference proteome</keyword>
<name>A0A3M7T0N8_BRAPC</name>
<evidence type="ECO:0000313" key="1">
    <source>
        <dbReference type="EMBL" id="RNA41469.1"/>
    </source>
</evidence>
<sequence>MMHENTKNRHRRLYDKKKHTERIVKIVYGLKENEIEKKCGSNRVIDTGLMALIHHSPGVICKDLRNGFSKAQKSKTKKQKAALFYQNDCNLDSSDNNSDLEQAAVEQEPPNESIVVEKAYVAEATVFYVDLPRKRGRPKKSTTQSPPKNLRLVKIQLICALTKYKFLNVDHCTKLIFLEYQAKYEINI</sequence>
<dbReference type="EMBL" id="REGN01000498">
    <property type="protein sequence ID" value="RNA41469.1"/>
    <property type="molecule type" value="Genomic_DNA"/>
</dbReference>
<proteinExistence type="predicted"/>
<reference evidence="1 2" key="1">
    <citation type="journal article" date="2018" name="Sci. Rep.">
        <title>Genomic signatures of local adaptation to the degree of environmental predictability in rotifers.</title>
        <authorList>
            <person name="Franch-Gras L."/>
            <person name="Hahn C."/>
            <person name="Garcia-Roger E.M."/>
            <person name="Carmona M.J."/>
            <person name="Serra M."/>
            <person name="Gomez A."/>
        </authorList>
    </citation>
    <scope>NUCLEOTIDE SEQUENCE [LARGE SCALE GENOMIC DNA]</scope>
    <source>
        <strain evidence="1">HYR1</strain>
    </source>
</reference>
<dbReference type="Proteomes" id="UP000276133">
    <property type="component" value="Unassembled WGS sequence"/>
</dbReference>
<evidence type="ECO:0000313" key="2">
    <source>
        <dbReference type="Proteomes" id="UP000276133"/>
    </source>
</evidence>